<name>A0AAW0C914_9AGAR</name>
<comment type="caution">
    <text evidence="1">The sequence shown here is derived from an EMBL/GenBank/DDBJ whole genome shotgun (WGS) entry which is preliminary data.</text>
</comment>
<dbReference type="Gene3D" id="3.80.10.10">
    <property type="entry name" value="Ribonuclease Inhibitor"/>
    <property type="match status" value="1"/>
</dbReference>
<evidence type="ECO:0008006" key="3">
    <source>
        <dbReference type="Google" id="ProtNLM"/>
    </source>
</evidence>
<reference evidence="1 2" key="1">
    <citation type="journal article" date="2024" name="J Genomics">
        <title>Draft genome sequencing and assembly of Favolaschia claudopus CIRM-BRFM 2984 isolated from oak limbs.</title>
        <authorList>
            <person name="Navarro D."/>
            <person name="Drula E."/>
            <person name="Chaduli D."/>
            <person name="Cazenave R."/>
            <person name="Ahrendt S."/>
            <person name="Wang J."/>
            <person name="Lipzen A."/>
            <person name="Daum C."/>
            <person name="Barry K."/>
            <person name="Grigoriev I.V."/>
            <person name="Favel A."/>
            <person name="Rosso M.N."/>
            <person name="Martin F."/>
        </authorList>
    </citation>
    <scope>NUCLEOTIDE SEQUENCE [LARGE SCALE GENOMIC DNA]</scope>
    <source>
        <strain evidence="1 2">CIRM-BRFM 2984</strain>
    </source>
</reference>
<keyword evidence="2" id="KW-1185">Reference proteome</keyword>
<dbReference type="InterPro" id="IPR032675">
    <property type="entry name" value="LRR_dom_sf"/>
</dbReference>
<gene>
    <name evidence="1" type="ORF">R3P38DRAFT_3183954</name>
</gene>
<accession>A0AAW0C914</accession>
<sequence>MHRCLAIPEVLQLIFEGLNSGYDRDLPSLAVLAQTCRSFSPMALAQLWEILFGLDPVLHCMPLDLFSRRGKDSWKLQRAIRASDWERPLLYMGLIKDVIINPSPIVTTIFPALNASLPGEIETCFPRLSWVWWNHDSDLASMRLRYCCRRDSPGSPYLSRRPTRISRGCLPYPAYAPGYKKSVSSPGSLTVPPSQKVYIPDMPTLQHLSRLPSLTVMEISLPEFLLTTSSPLPFVSLKELKLRDSGGEESTNFFTICTMPALQDLDLPFEISTSIVAIDRLHTAVRDCCSHNSLKTFWVDYSECDLSEVSELEEPPNTCMLPFHSIQLLFCFTNLTTVSVRAHLGFRLNDEELKRIALAWPCLRVFCLQCGESAPYDAPGLTLRSLSTLAEYCISLYALTLSFDASTVPELSPITNGHQPTPQLALRQLYVDKSPISTPSVSVARFLFSLFPNLDAVYTFRAVGNDDEQTARGVRYSRLWRDVNSELSALKAVRKEGRTAAGWN</sequence>
<protein>
    <recommendedName>
        <fullName evidence="3">F-box domain-containing protein</fullName>
    </recommendedName>
</protein>
<evidence type="ECO:0000313" key="1">
    <source>
        <dbReference type="EMBL" id="KAK7036161.1"/>
    </source>
</evidence>
<dbReference type="SUPFAM" id="SSF52047">
    <property type="entry name" value="RNI-like"/>
    <property type="match status" value="1"/>
</dbReference>
<evidence type="ECO:0000313" key="2">
    <source>
        <dbReference type="Proteomes" id="UP001362999"/>
    </source>
</evidence>
<organism evidence="1 2">
    <name type="scientific">Favolaschia claudopus</name>
    <dbReference type="NCBI Taxonomy" id="2862362"/>
    <lineage>
        <taxon>Eukaryota</taxon>
        <taxon>Fungi</taxon>
        <taxon>Dikarya</taxon>
        <taxon>Basidiomycota</taxon>
        <taxon>Agaricomycotina</taxon>
        <taxon>Agaricomycetes</taxon>
        <taxon>Agaricomycetidae</taxon>
        <taxon>Agaricales</taxon>
        <taxon>Marasmiineae</taxon>
        <taxon>Mycenaceae</taxon>
        <taxon>Favolaschia</taxon>
    </lineage>
</organism>
<dbReference type="EMBL" id="JAWWNJ010000019">
    <property type="protein sequence ID" value="KAK7036161.1"/>
    <property type="molecule type" value="Genomic_DNA"/>
</dbReference>
<proteinExistence type="predicted"/>
<dbReference type="AlphaFoldDB" id="A0AAW0C914"/>
<dbReference type="Proteomes" id="UP001362999">
    <property type="component" value="Unassembled WGS sequence"/>
</dbReference>